<feature type="transmembrane region" description="Helical" evidence="1">
    <location>
        <begin position="12"/>
        <end position="32"/>
    </location>
</feature>
<protein>
    <recommendedName>
        <fullName evidence="2">Flavinylation-associated cytochrome domain-containing protein</fullName>
    </recommendedName>
</protein>
<keyword evidence="1" id="KW-0472">Membrane</keyword>
<dbReference type="EMBL" id="CP013015">
    <property type="protein sequence ID" value="AMM41209.1"/>
    <property type="molecule type" value="Genomic_DNA"/>
</dbReference>
<dbReference type="RefSeq" id="WP_082757697.1">
    <property type="nucleotide sequence ID" value="NZ_CP013015.1"/>
</dbReference>
<feature type="transmembrane region" description="Helical" evidence="1">
    <location>
        <begin position="91"/>
        <end position="111"/>
    </location>
</feature>
<accession>A0A7U4QKV7</accession>
<feature type="transmembrane region" description="Helical" evidence="1">
    <location>
        <begin position="52"/>
        <end position="70"/>
    </location>
</feature>
<evidence type="ECO:0000256" key="1">
    <source>
        <dbReference type="SAM" id="Phobius"/>
    </source>
</evidence>
<organism evidence="3 4">
    <name type="scientific">Desulfofervidus auxilii</name>
    <dbReference type="NCBI Taxonomy" id="1621989"/>
    <lineage>
        <taxon>Bacteria</taxon>
        <taxon>Pseudomonadati</taxon>
        <taxon>Thermodesulfobacteriota</taxon>
        <taxon>Candidatus Desulfofervidia</taxon>
        <taxon>Candidatus Desulfofervidales</taxon>
        <taxon>Candidatus Desulfofervidaceae</taxon>
        <taxon>Candidatus Desulfofervidus</taxon>
    </lineage>
</organism>
<keyword evidence="1" id="KW-0812">Transmembrane</keyword>
<evidence type="ECO:0000259" key="2">
    <source>
        <dbReference type="Pfam" id="PF14358"/>
    </source>
</evidence>
<dbReference type="InterPro" id="IPR025517">
    <property type="entry name" value="DUF4405"/>
</dbReference>
<evidence type="ECO:0000313" key="4">
    <source>
        <dbReference type="Proteomes" id="UP000070560"/>
    </source>
</evidence>
<gene>
    <name evidence="3" type="ORF">HS1_001407</name>
</gene>
<reference evidence="3 4" key="1">
    <citation type="submission" date="2015-10" db="EMBL/GenBank/DDBJ databases">
        <title>Candidatus Desulfofervidus auxilii, a hydrogenotrophic sulfate-reducing bacterium involved in the thermophilic anaerobic oxidation of methane.</title>
        <authorList>
            <person name="Krukenberg V."/>
            <person name="Richter M."/>
            <person name="Wegener G."/>
        </authorList>
    </citation>
    <scope>NUCLEOTIDE SEQUENCE [LARGE SCALE GENOMIC DNA]</scope>
    <source>
        <strain evidence="3 4">HS1</strain>
    </source>
</reference>
<dbReference type="KEGG" id="daw:HS1_001407"/>
<keyword evidence="4" id="KW-1185">Reference proteome</keyword>
<proteinExistence type="predicted"/>
<dbReference type="Pfam" id="PF14358">
    <property type="entry name" value="DUF4405"/>
    <property type="match status" value="1"/>
</dbReference>
<sequence>MNIRKITSLTMLISFVLCILTSAILYIAPHGRVAYWSNWRLWGLSKTQWSELHLNLGILFLLAGFLHVYYNWKSITAYLKNKAKRIKVFTVNFNIALMLTLIVGIGTYFQIPPMSTIINISESIKDSAGIKYGEPPYGHAELSSLKMFAKRVGLDLSKSIELLRQAGIKFENETQTINDIAKKNNLSPKQVYEIIKPATQKKDTGEHSVFPDLPPPGFGRKKLAEFCDDFDLDLTEIIHALSQKGVKATSTQSIKEIAAKNNMEPMAIFEIIRDAINGNKRAPNNRIDPDSKKRHSFLILLFATGYA</sequence>
<name>A0A7U4QKV7_DESA2</name>
<feature type="domain" description="Flavinylation-associated cytochrome" evidence="2">
    <location>
        <begin position="6"/>
        <end position="72"/>
    </location>
</feature>
<keyword evidence="1" id="KW-1133">Transmembrane helix</keyword>
<evidence type="ECO:0000313" key="3">
    <source>
        <dbReference type="EMBL" id="AMM41209.1"/>
    </source>
</evidence>
<dbReference type="OrthoDB" id="9793491at2"/>
<dbReference type="Proteomes" id="UP000070560">
    <property type="component" value="Chromosome"/>
</dbReference>
<dbReference type="AlphaFoldDB" id="A0A7U4QKV7"/>